<dbReference type="InterPro" id="IPR007658">
    <property type="entry name" value="DUF594"/>
</dbReference>
<dbReference type="PANTHER" id="PTHR31325">
    <property type="entry name" value="OS01G0798800 PROTEIN-RELATED"/>
    <property type="match status" value="1"/>
</dbReference>
<evidence type="ECO:0000256" key="1">
    <source>
        <dbReference type="SAM" id="Phobius"/>
    </source>
</evidence>
<name>A0A8X8YSL7_SALSN</name>
<reference evidence="3" key="1">
    <citation type="submission" date="2018-01" db="EMBL/GenBank/DDBJ databases">
        <authorList>
            <person name="Mao J.F."/>
        </authorList>
    </citation>
    <scope>NUCLEOTIDE SEQUENCE</scope>
    <source>
        <strain evidence="3">Huo1</strain>
        <tissue evidence="3">Leaf</tissue>
    </source>
</reference>
<dbReference type="AlphaFoldDB" id="A0A8X8YSL7"/>
<reference evidence="3" key="2">
    <citation type="submission" date="2020-08" db="EMBL/GenBank/DDBJ databases">
        <title>Plant Genome Project.</title>
        <authorList>
            <person name="Zhang R.-G."/>
        </authorList>
    </citation>
    <scope>NUCLEOTIDE SEQUENCE</scope>
    <source>
        <strain evidence="3">Huo1</strain>
        <tissue evidence="3">Leaf</tissue>
    </source>
</reference>
<keyword evidence="4" id="KW-1185">Reference proteome</keyword>
<keyword evidence="1" id="KW-0472">Membrane</keyword>
<comment type="caution">
    <text evidence="3">The sequence shown here is derived from an EMBL/GenBank/DDBJ whole genome shotgun (WGS) entry which is preliminary data.</text>
</comment>
<keyword evidence="1" id="KW-1133">Transmembrane helix</keyword>
<proteinExistence type="predicted"/>
<gene>
    <name evidence="3" type="ORF">SASPL_106512</name>
</gene>
<accession>A0A8X8YSL7</accession>
<evidence type="ECO:0000313" key="4">
    <source>
        <dbReference type="Proteomes" id="UP000298416"/>
    </source>
</evidence>
<dbReference type="Proteomes" id="UP000298416">
    <property type="component" value="Unassembled WGS sequence"/>
</dbReference>
<protein>
    <recommendedName>
        <fullName evidence="2">DUF4220 domain-containing protein</fullName>
    </recommendedName>
</protein>
<evidence type="ECO:0000259" key="2">
    <source>
        <dbReference type="Pfam" id="PF13968"/>
    </source>
</evidence>
<feature type="transmembrane region" description="Helical" evidence="1">
    <location>
        <begin position="20"/>
        <end position="36"/>
    </location>
</feature>
<feature type="transmembrane region" description="Helical" evidence="1">
    <location>
        <begin position="144"/>
        <end position="162"/>
    </location>
</feature>
<dbReference type="InterPro" id="IPR025315">
    <property type="entry name" value="DUF4220"/>
</dbReference>
<dbReference type="Pfam" id="PF13968">
    <property type="entry name" value="DUF4220"/>
    <property type="match status" value="1"/>
</dbReference>
<organism evidence="3">
    <name type="scientific">Salvia splendens</name>
    <name type="common">Scarlet sage</name>
    <dbReference type="NCBI Taxonomy" id="180675"/>
    <lineage>
        <taxon>Eukaryota</taxon>
        <taxon>Viridiplantae</taxon>
        <taxon>Streptophyta</taxon>
        <taxon>Embryophyta</taxon>
        <taxon>Tracheophyta</taxon>
        <taxon>Spermatophyta</taxon>
        <taxon>Magnoliopsida</taxon>
        <taxon>eudicotyledons</taxon>
        <taxon>Gunneridae</taxon>
        <taxon>Pentapetalae</taxon>
        <taxon>asterids</taxon>
        <taxon>lamiids</taxon>
        <taxon>Lamiales</taxon>
        <taxon>Lamiaceae</taxon>
        <taxon>Nepetoideae</taxon>
        <taxon>Mentheae</taxon>
        <taxon>Salviinae</taxon>
        <taxon>Salvia</taxon>
        <taxon>Salvia subgen. Calosphace</taxon>
        <taxon>core Calosphace</taxon>
    </lineage>
</organism>
<dbReference type="Pfam" id="PF04578">
    <property type="entry name" value="DUF594"/>
    <property type="match status" value="1"/>
</dbReference>
<evidence type="ECO:0000313" key="3">
    <source>
        <dbReference type="EMBL" id="KAG6434868.1"/>
    </source>
</evidence>
<feature type="transmembrane region" description="Helical" evidence="1">
    <location>
        <begin position="297"/>
        <end position="317"/>
    </location>
</feature>
<dbReference type="EMBL" id="PNBA02000002">
    <property type="protein sequence ID" value="KAG6434868.1"/>
    <property type="molecule type" value="Genomic_DNA"/>
</dbReference>
<keyword evidence="1" id="KW-0812">Transmembrane</keyword>
<feature type="transmembrane region" description="Helical" evidence="1">
    <location>
        <begin position="329"/>
        <end position="350"/>
    </location>
</feature>
<feature type="domain" description="DUF4220" evidence="2">
    <location>
        <begin position="51"/>
        <end position="394"/>
    </location>
</feature>
<sequence length="678" mass="79258">MDLIPLRLITFLNEWEIRSFIILSLALQILLTMVGSRRKYVCKLWMRIILWCAYVSADWVALVALSIIAKSTVDENQKKTIHDDPGIELRWFWAQFFLLHLGGPDTITAYTLEDNELWLRHVVGMVIQTGLAFYVLLFAFPGSYWLPSLSVLIFVAGVIKYAERLSSLYAANGENFRNAMLPESDPGPNYPKFMEEAAMKKAEGFNVKVDHHVIDIPVLAKHEFPDKPRLHEVYDLYKIFKPLSADSILSFQDRDRSESYFRRFSWEQAFHVVEIELCFLYDELYTKASVVYNQRGYVCRVITSTFTLFSYLAFIFICKNRKYSMLDLTITHLLLVVAMFLEAYGVWILIDSDWTRQWLTRCDKLSRLGRVIKWFQKPINKRWSKKMAQYNLLDLCVRGKSAVCPRSYRFLPSIRKITILDHYVEKHQHKYFVDVSVDLMKLIFAELRRYTAVSDPAAIWSRKGSFTLEKYTSLSLDWMREREFHERILLWHIATDICYSKDWGDDNRAYTDERKQTADHSKQISEYMMYLLVVYPFMLPQGNGMRRFRDTCAEVRVFLEERDAAIFSKVEACKKLLEVNTEVPPAKVKGDRSKTVLFDACILAKALLAEGKRWEIISKVWMEMLAHAATNCSGYHHVRQLRKGGELLSHVWLLMAHLGITEQFQISQGHARAKIQAK</sequence>
<dbReference type="OrthoDB" id="1689146at2759"/>
<feature type="transmembrane region" description="Helical" evidence="1">
    <location>
        <begin position="48"/>
        <end position="69"/>
    </location>
</feature>